<dbReference type="RefSeq" id="WP_379019066.1">
    <property type="nucleotide sequence ID" value="NZ_JBHRTA010000008.1"/>
</dbReference>
<dbReference type="PANTHER" id="PTHR10151:SF120">
    <property type="entry name" value="BIS(5'-ADENOSYL)-TRIPHOSPHATASE"/>
    <property type="match status" value="1"/>
</dbReference>
<dbReference type="Proteomes" id="UP001595526">
    <property type="component" value="Unassembled WGS sequence"/>
</dbReference>
<dbReference type="InterPro" id="IPR017850">
    <property type="entry name" value="Alkaline_phosphatase_core_sf"/>
</dbReference>
<dbReference type="EMBL" id="JBHRTA010000008">
    <property type="protein sequence ID" value="MFC3196396.1"/>
    <property type="molecule type" value="Genomic_DNA"/>
</dbReference>
<reference evidence="2" key="1">
    <citation type="journal article" date="2019" name="Int. J. Syst. Evol. Microbiol.">
        <title>The Global Catalogue of Microorganisms (GCM) 10K type strain sequencing project: providing services to taxonomists for standard genome sequencing and annotation.</title>
        <authorList>
            <consortium name="The Broad Institute Genomics Platform"/>
            <consortium name="The Broad Institute Genome Sequencing Center for Infectious Disease"/>
            <person name="Wu L."/>
            <person name="Ma J."/>
        </authorList>
    </citation>
    <scope>NUCLEOTIDE SEQUENCE [LARGE SCALE GENOMIC DNA]</scope>
    <source>
        <strain evidence="2">KCTC 52416</strain>
    </source>
</reference>
<evidence type="ECO:0000313" key="2">
    <source>
        <dbReference type="Proteomes" id="UP001595526"/>
    </source>
</evidence>
<dbReference type="Gene3D" id="3.40.720.10">
    <property type="entry name" value="Alkaline Phosphatase, subunit A"/>
    <property type="match status" value="1"/>
</dbReference>
<dbReference type="PROSITE" id="PS51257">
    <property type="entry name" value="PROKAR_LIPOPROTEIN"/>
    <property type="match status" value="1"/>
</dbReference>
<evidence type="ECO:0000313" key="1">
    <source>
        <dbReference type="EMBL" id="MFC3196396.1"/>
    </source>
</evidence>
<dbReference type="Pfam" id="PF01663">
    <property type="entry name" value="Phosphodiest"/>
    <property type="match status" value="1"/>
</dbReference>
<dbReference type="InterPro" id="IPR002591">
    <property type="entry name" value="Phosphodiest/P_Trfase"/>
</dbReference>
<organism evidence="1 2">
    <name type="scientific">Parapedobacter deserti</name>
    <dbReference type="NCBI Taxonomy" id="1912957"/>
    <lineage>
        <taxon>Bacteria</taxon>
        <taxon>Pseudomonadati</taxon>
        <taxon>Bacteroidota</taxon>
        <taxon>Sphingobacteriia</taxon>
        <taxon>Sphingobacteriales</taxon>
        <taxon>Sphingobacteriaceae</taxon>
        <taxon>Parapedobacter</taxon>
    </lineage>
</organism>
<gene>
    <name evidence="1" type="ORF">ACFOET_02095</name>
</gene>
<sequence length="415" mass="47513">MNVRFFGIALVLMAVFACQEQQPRTKKVLFAIVDGIPADVIERVNTPWIDSIAAVGGYTRAYTGGEKDGYSQSPTISAVCYAHFITGTWTHKHNVWDNAIDSINYRYPTFFWYLKQQYPEKKIGIYSTWEDNRTKLVGEGKPETGHIKMDFHKDGYELDTVAFPHDPKGVYYDLIDEHVSKEAARSIREDAPDLSWVYLQYTDNIGHAYGDSPQMDSAVVRADHQVGRLWEAVRYREEQFNEDWLVYIVTDHGRDDKGFQHGGQMPRERGIWMATNDKDLNTHFREGTPSSVDLLPTVMRFLDVEVPKEYRFEWDGIPLSGEVSHRFTQAVVVGDSLQLTWQPFKSDGELIAWLSTTNNHRTGGKDDYVSLGEVKLQDGKAAFDIRQYPSDFYKVVLESAKHAANRWANRSSVTD</sequence>
<accession>A0ABV7JEA8</accession>
<protein>
    <submittedName>
        <fullName evidence="1">Alkaline phosphatase family protein</fullName>
    </submittedName>
</protein>
<dbReference type="SUPFAM" id="SSF53649">
    <property type="entry name" value="Alkaline phosphatase-like"/>
    <property type="match status" value="1"/>
</dbReference>
<name>A0ABV7JEA8_9SPHI</name>
<proteinExistence type="predicted"/>
<comment type="caution">
    <text evidence="1">The sequence shown here is derived from an EMBL/GenBank/DDBJ whole genome shotgun (WGS) entry which is preliminary data.</text>
</comment>
<dbReference type="PANTHER" id="PTHR10151">
    <property type="entry name" value="ECTONUCLEOTIDE PYROPHOSPHATASE/PHOSPHODIESTERASE"/>
    <property type="match status" value="1"/>
</dbReference>
<keyword evidence="2" id="KW-1185">Reference proteome</keyword>